<sequence>MNVSPVIFKRSQSADGKTKKIKIIHKKNPEKLQPTLNNNIYNKTSNYPIEQILKIQNKQQQDMLNIYAQQKSEKKIQNSNQQNKNYNNNIQSGTFQIANQTSQNKLQDNNLIYNNFSFHSNINNQTDKNLQNNQSILENKQQGQKQQVANRIQRAYSCEQPCKFKRPFLPQQGSQEDL</sequence>
<proteinExistence type="predicted"/>
<dbReference type="Proteomes" id="UP000054937">
    <property type="component" value="Unassembled WGS sequence"/>
</dbReference>
<dbReference type="InParanoid" id="A0A0V0R557"/>
<dbReference type="EMBL" id="LDAU01000045">
    <property type="protein sequence ID" value="KRX09622.1"/>
    <property type="molecule type" value="Genomic_DNA"/>
</dbReference>
<protein>
    <submittedName>
        <fullName evidence="1">Uncharacterized protein</fullName>
    </submittedName>
</protein>
<keyword evidence="2" id="KW-1185">Reference proteome</keyword>
<reference evidence="1 2" key="1">
    <citation type="journal article" date="2015" name="Sci. Rep.">
        <title>Genome of the facultative scuticociliatosis pathogen Pseudocohnilembus persalinus provides insight into its virulence through horizontal gene transfer.</title>
        <authorList>
            <person name="Xiong J."/>
            <person name="Wang G."/>
            <person name="Cheng J."/>
            <person name="Tian M."/>
            <person name="Pan X."/>
            <person name="Warren A."/>
            <person name="Jiang C."/>
            <person name="Yuan D."/>
            <person name="Miao W."/>
        </authorList>
    </citation>
    <scope>NUCLEOTIDE SEQUENCE [LARGE SCALE GENOMIC DNA]</scope>
    <source>
        <strain evidence="1">36N120E</strain>
    </source>
</reference>
<evidence type="ECO:0000313" key="1">
    <source>
        <dbReference type="EMBL" id="KRX09622.1"/>
    </source>
</evidence>
<gene>
    <name evidence="1" type="ORF">PPERSA_09292</name>
</gene>
<comment type="caution">
    <text evidence="1">The sequence shown here is derived from an EMBL/GenBank/DDBJ whole genome shotgun (WGS) entry which is preliminary data.</text>
</comment>
<organism evidence="1 2">
    <name type="scientific">Pseudocohnilembus persalinus</name>
    <name type="common">Ciliate</name>
    <dbReference type="NCBI Taxonomy" id="266149"/>
    <lineage>
        <taxon>Eukaryota</taxon>
        <taxon>Sar</taxon>
        <taxon>Alveolata</taxon>
        <taxon>Ciliophora</taxon>
        <taxon>Intramacronucleata</taxon>
        <taxon>Oligohymenophorea</taxon>
        <taxon>Scuticociliatia</taxon>
        <taxon>Philasterida</taxon>
        <taxon>Pseudocohnilembidae</taxon>
        <taxon>Pseudocohnilembus</taxon>
    </lineage>
</organism>
<dbReference type="AlphaFoldDB" id="A0A0V0R557"/>
<evidence type="ECO:0000313" key="2">
    <source>
        <dbReference type="Proteomes" id="UP000054937"/>
    </source>
</evidence>
<name>A0A0V0R557_PSEPJ</name>
<accession>A0A0V0R557</accession>